<sequence>MSDWIAIGREGADFVAFAMRDGVISGRSRGADKAAALGGLPFQTSKTVGIGAGTPETVPCAVLPGNNKLPAITQDNPPDVLSPWLRLWIAGYLASHKNWDGVIWTLEPGISHWTHVSADEIISFCGFLTPRLVAVLNGADTACQTALTTTMSRPERLASHLHQADLSRDPHAITGHLLGAELAATRPYWLGQRVALITSYGHALGYAAALKSQGVPVHVHRVDEMLADGLKAFGNALKLTS</sequence>
<keyword evidence="1" id="KW-0808">Transferase</keyword>
<name>A0A3B0RXV6_9ZZZZ</name>
<evidence type="ECO:0000313" key="1">
    <source>
        <dbReference type="EMBL" id="VAV93376.1"/>
    </source>
</evidence>
<reference evidence="1" key="1">
    <citation type="submission" date="2018-06" db="EMBL/GenBank/DDBJ databases">
        <authorList>
            <person name="Zhirakovskaya E."/>
        </authorList>
    </citation>
    <scope>NUCLEOTIDE SEQUENCE</scope>
</reference>
<dbReference type="InterPro" id="IPR042257">
    <property type="entry name" value="DGOK_C"/>
</dbReference>
<dbReference type="Pfam" id="PF05035">
    <property type="entry name" value="DGOK"/>
    <property type="match status" value="1"/>
</dbReference>
<organism evidence="1">
    <name type="scientific">hydrothermal vent metagenome</name>
    <dbReference type="NCBI Taxonomy" id="652676"/>
    <lineage>
        <taxon>unclassified sequences</taxon>
        <taxon>metagenomes</taxon>
        <taxon>ecological metagenomes</taxon>
    </lineage>
</organism>
<dbReference type="Gene3D" id="3.30.420.310">
    <property type="entry name" value="2-keto-3-deoxy-galactonokinase, C-terminal domain"/>
    <property type="match status" value="1"/>
</dbReference>
<dbReference type="GO" id="GO:0008671">
    <property type="term" value="F:2-dehydro-3-deoxygalactonokinase activity"/>
    <property type="evidence" value="ECO:0007669"/>
    <property type="project" value="UniProtKB-EC"/>
</dbReference>
<dbReference type="AlphaFoldDB" id="A0A3B0RXV6"/>
<dbReference type="EC" id="2.7.1.58" evidence="1"/>
<gene>
    <name evidence="1" type="ORF">MNBD_ALPHA07-1205</name>
</gene>
<dbReference type="EMBL" id="UOEG01000103">
    <property type="protein sequence ID" value="VAV93376.1"/>
    <property type="molecule type" value="Genomic_DNA"/>
</dbReference>
<accession>A0A3B0RXV6</accession>
<protein>
    <submittedName>
        <fullName evidence="1">2-dehydro-3-deoxygalactonokinase</fullName>
        <ecNumber evidence="1">2.7.1.58</ecNumber>
    </submittedName>
</protein>
<dbReference type="GO" id="GO:0034194">
    <property type="term" value="P:D-galactonate catabolic process"/>
    <property type="evidence" value="ECO:0007669"/>
    <property type="project" value="InterPro"/>
</dbReference>
<proteinExistence type="predicted"/>
<keyword evidence="1" id="KW-0418">Kinase</keyword>
<dbReference type="InterPro" id="IPR007729">
    <property type="entry name" value="DGOK"/>
</dbReference>